<feature type="transmembrane region" description="Helical" evidence="2">
    <location>
        <begin position="55"/>
        <end position="79"/>
    </location>
</feature>
<gene>
    <name evidence="3" type="ORF">BST17_27460</name>
</gene>
<dbReference type="EMBL" id="MVHJ01000046">
    <property type="protein sequence ID" value="ORA01595.1"/>
    <property type="molecule type" value="Genomic_DNA"/>
</dbReference>
<organism evidence="3 4">
    <name type="scientific">Mycolicibacterium bacteremicum</name>
    <name type="common">Mycobacterium bacteremicum</name>
    <dbReference type="NCBI Taxonomy" id="564198"/>
    <lineage>
        <taxon>Bacteria</taxon>
        <taxon>Bacillati</taxon>
        <taxon>Actinomycetota</taxon>
        <taxon>Actinomycetes</taxon>
        <taxon>Mycobacteriales</taxon>
        <taxon>Mycobacteriaceae</taxon>
        <taxon>Mycolicibacterium</taxon>
    </lineage>
</organism>
<keyword evidence="2" id="KW-0472">Membrane</keyword>
<comment type="caution">
    <text evidence="3">The sequence shown here is derived from an EMBL/GenBank/DDBJ whole genome shotgun (WGS) entry which is preliminary data.</text>
</comment>
<reference evidence="3 4" key="1">
    <citation type="submission" date="2017-02" db="EMBL/GenBank/DDBJ databases">
        <title>The new phylogeny of genus Mycobacterium.</title>
        <authorList>
            <person name="Tortoli E."/>
            <person name="Trovato A."/>
            <person name="Cirillo D.M."/>
        </authorList>
    </citation>
    <scope>NUCLEOTIDE SEQUENCE [LARGE SCALE GENOMIC DNA]</scope>
    <source>
        <strain evidence="3 4">DSM 45578</strain>
    </source>
</reference>
<sequence>MPEPSDADDRTGFLADAGSPTELAGVADADTQSAFAWGLDEDPEPPRPWWTPGRITATAVAAAMVVIAGASAVAVWALGDGPDDPPQSRTDLLDGVYHVEYQPDRATYRNTGREGGGDVTWGVQGAPTQDWLTLTSTCTDGICTATGEVLGPDRQPMAGARTLSFRLTDGIWRDIAPARVKSTCSYDDGSIAGESWTQVTLEFTPGPAGTFTGALTTVVESNECGDQGNTVSTPLHASRVGDALQQH</sequence>
<accession>A0A1W9YNF9</accession>
<keyword evidence="2" id="KW-0812">Transmembrane</keyword>
<evidence type="ECO:0000256" key="1">
    <source>
        <dbReference type="SAM" id="MobiDB-lite"/>
    </source>
</evidence>
<dbReference type="Proteomes" id="UP000192366">
    <property type="component" value="Unassembled WGS sequence"/>
</dbReference>
<keyword evidence="2" id="KW-1133">Transmembrane helix</keyword>
<evidence type="ECO:0000256" key="2">
    <source>
        <dbReference type="SAM" id="Phobius"/>
    </source>
</evidence>
<name>A0A1W9YNF9_MYCBA</name>
<protein>
    <submittedName>
        <fullName evidence="3">Uncharacterized protein</fullName>
    </submittedName>
</protein>
<feature type="region of interest" description="Disordered" evidence="1">
    <location>
        <begin position="225"/>
        <end position="247"/>
    </location>
</feature>
<evidence type="ECO:0000313" key="4">
    <source>
        <dbReference type="Proteomes" id="UP000192366"/>
    </source>
</evidence>
<dbReference type="RefSeq" id="WP_083062170.1">
    <property type="nucleotide sequence ID" value="NZ_JACKVM010000014.1"/>
</dbReference>
<keyword evidence="4" id="KW-1185">Reference proteome</keyword>
<evidence type="ECO:0000313" key="3">
    <source>
        <dbReference type="EMBL" id="ORA01595.1"/>
    </source>
</evidence>
<dbReference type="OrthoDB" id="4705979at2"/>
<dbReference type="STRING" id="564198.BST17_27460"/>
<dbReference type="AlphaFoldDB" id="A0A1W9YNF9"/>
<proteinExistence type="predicted"/>